<dbReference type="InterPro" id="IPR022675">
    <property type="entry name" value="G6P_DH_C"/>
</dbReference>
<evidence type="ECO:0000256" key="2">
    <source>
        <dbReference type="ARBA" id="ARBA00022526"/>
    </source>
</evidence>
<dbReference type="EMBL" id="JBHSIT010000017">
    <property type="protein sequence ID" value="MFC4913501.1"/>
    <property type="molecule type" value="Genomic_DNA"/>
</dbReference>
<protein>
    <recommendedName>
        <fullName evidence="6">Glucose-6-phosphate 1-dehydrogenase</fullName>
        <shortName evidence="6">G6PD</shortName>
        <ecNumber evidence="6">1.1.1.49</ecNumber>
    </recommendedName>
</protein>
<feature type="binding site" evidence="6">
    <location>
        <position position="315"/>
    </location>
    <ligand>
        <name>substrate</name>
    </ligand>
</feature>
<feature type="binding site" evidence="6">
    <location>
        <begin position="84"/>
        <end position="85"/>
    </location>
    <ligand>
        <name>NADP(+)</name>
        <dbReference type="ChEBI" id="CHEBI:58349"/>
    </ligand>
</feature>
<evidence type="ECO:0000313" key="10">
    <source>
        <dbReference type="Proteomes" id="UP001595872"/>
    </source>
</evidence>
<dbReference type="InterPro" id="IPR001282">
    <property type="entry name" value="G6P_DH"/>
</dbReference>
<dbReference type="SUPFAM" id="SSF51735">
    <property type="entry name" value="NAD(P)-binding Rossmann-fold domains"/>
    <property type="match status" value="1"/>
</dbReference>
<feature type="active site" description="Proton acceptor" evidence="6">
    <location>
        <position position="229"/>
    </location>
</feature>
<dbReference type="InterPro" id="IPR036291">
    <property type="entry name" value="NAD(P)-bd_dom_sf"/>
</dbReference>
<dbReference type="InterPro" id="IPR022674">
    <property type="entry name" value="G6P_DH_NAD-bd"/>
</dbReference>
<accession>A0ABV9UAM1</accession>
<evidence type="ECO:0000259" key="7">
    <source>
        <dbReference type="Pfam" id="PF00479"/>
    </source>
</evidence>
<comment type="caution">
    <text evidence="6">Lacks conserved residue(s) required for the propagation of feature annotation.</text>
</comment>
<dbReference type="Pfam" id="PF00479">
    <property type="entry name" value="G6PD_N"/>
    <property type="match status" value="1"/>
</dbReference>
<dbReference type="Proteomes" id="UP001595872">
    <property type="component" value="Unassembled WGS sequence"/>
</dbReference>
<evidence type="ECO:0000256" key="4">
    <source>
        <dbReference type="ARBA" id="ARBA00023002"/>
    </source>
</evidence>
<comment type="similarity">
    <text evidence="6">Belongs to the glucose-6-phosphate dehydrogenase family.</text>
</comment>
<evidence type="ECO:0000313" key="9">
    <source>
        <dbReference type="EMBL" id="MFC4913501.1"/>
    </source>
</evidence>
<keyword evidence="2 6" id="KW-0313">Glucose metabolism</keyword>
<proteinExistence type="inferred from homology"/>
<dbReference type="PANTHER" id="PTHR23429">
    <property type="entry name" value="GLUCOSE-6-PHOSPHATE 1-DEHYDROGENASE G6PD"/>
    <property type="match status" value="1"/>
</dbReference>
<feature type="binding site" evidence="6">
    <location>
        <position position="137"/>
    </location>
    <ligand>
        <name>NADP(+)</name>
        <dbReference type="ChEBI" id="CHEBI:58349"/>
    </ligand>
</feature>
<comment type="pathway">
    <text evidence="1 6">Carbohydrate degradation; pentose phosphate pathway; D-ribulose 5-phosphate from D-glucose 6-phosphate (oxidative stage): step 1/3.</text>
</comment>
<feature type="binding site" evidence="6">
    <location>
        <position position="224"/>
    </location>
    <ligand>
        <name>substrate</name>
    </ligand>
</feature>
<dbReference type="PIRSF" id="PIRSF000110">
    <property type="entry name" value="G6PD"/>
    <property type="match status" value="1"/>
</dbReference>
<evidence type="ECO:0000256" key="6">
    <source>
        <dbReference type="HAMAP-Rule" id="MF_00966"/>
    </source>
</evidence>
<evidence type="ECO:0000259" key="8">
    <source>
        <dbReference type="Pfam" id="PF02781"/>
    </source>
</evidence>
<dbReference type="EC" id="1.1.1.49" evidence="6"/>
<evidence type="ECO:0000256" key="5">
    <source>
        <dbReference type="ARBA" id="ARBA00023277"/>
    </source>
</evidence>
<keyword evidence="4 6" id="KW-0560">Oxidoreductase</keyword>
<feature type="binding site" evidence="6">
    <location>
        <position position="167"/>
    </location>
    <ligand>
        <name>substrate</name>
    </ligand>
</feature>
<dbReference type="HAMAP" id="MF_00966">
    <property type="entry name" value="G6PD"/>
    <property type="match status" value="1"/>
</dbReference>
<organism evidence="9 10">
    <name type="scientific">Actinomadura gamaensis</name>
    <dbReference type="NCBI Taxonomy" id="1763541"/>
    <lineage>
        <taxon>Bacteria</taxon>
        <taxon>Bacillati</taxon>
        <taxon>Actinomycetota</taxon>
        <taxon>Actinomycetes</taxon>
        <taxon>Streptosporangiales</taxon>
        <taxon>Thermomonosporaceae</taxon>
        <taxon>Actinomadura</taxon>
    </lineage>
</organism>
<name>A0ABV9UAM1_9ACTN</name>
<sequence length="448" mass="49329">MSRGPVASALVLYGITGDLARKSLLPALYRLAERGRLRLPVIGVTRRSWTDDDLRDHARAAIGDALDEDVFAEFASRLRIVDGDLTDPATFRRICDAVADAPFVTHYMATPPTQFTTIADQLGKAGLNRDARLVVEKPYGHDQASAHALDDDLHRSFADDHLFRVDHYLGSEAVRGIPVARFANPMLETVWNRDHVASVQITMAEDFGVADRGGFYDPTGAVRDVFQNHLLQILALLTMDPPACRDATSENVAKWELLRAVRTIEPSDTVRGQYDGYLDVPGVHPDSTTETFIAARVHIDNWRWKDVPIHLRTGKCLPVTSTEAIVELKEPPLALYGRPEPNLLRLNLDKSRGLALDLSLNRAEGQPPQPAAVPVRVPPMGGAELPYEHVLEAAIVGDAAAFASFPFIEESWRIVSKIIDLDDAPSRYAPGTWGPDSAATPDWHGPVR</sequence>
<dbReference type="Gene3D" id="3.40.50.720">
    <property type="entry name" value="NAD(P)-binding Rossmann-like Domain"/>
    <property type="match status" value="1"/>
</dbReference>
<feature type="binding site" evidence="6">
    <location>
        <position position="205"/>
    </location>
    <ligand>
        <name>substrate</name>
    </ligand>
</feature>
<feature type="domain" description="Glucose-6-phosphate dehydrogenase NAD-binding" evidence="7">
    <location>
        <begin position="11"/>
        <end position="175"/>
    </location>
</feature>
<dbReference type="Pfam" id="PF02781">
    <property type="entry name" value="G6PD_C"/>
    <property type="match status" value="1"/>
</dbReference>
<dbReference type="RefSeq" id="WP_378264481.1">
    <property type="nucleotide sequence ID" value="NZ_JBHSIT010000017.1"/>
</dbReference>
<feature type="binding site" evidence="6">
    <location>
        <position position="46"/>
    </location>
    <ligand>
        <name>NADP(+)</name>
        <dbReference type="ChEBI" id="CHEBI:58349"/>
    </ligand>
</feature>
<evidence type="ECO:0000256" key="3">
    <source>
        <dbReference type="ARBA" id="ARBA00022857"/>
    </source>
</evidence>
<keyword evidence="10" id="KW-1185">Reference proteome</keyword>
<dbReference type="Gene3D" id="3.30.360.10">
    <property type="entry name" value="Dihydrodipicolinate Reductase, domain 2"/>
    <property type="match status" value="1"/>
</dbReference>
<reference evidence="10" key="1">
    <citation type="journal article" date="2019" name="Int. J. Syst. Evol. Microbiol.">
        <title>The Global Catalogue of Microorganisms (GCM) 10K type strain sequencing project: providing services to taxonomists for standard genome sequencing and annotation.</title>
        <authorList>
            <consortium name="The Broad Institute Genomics Platform"/>
            <consortium name="The Broad Institute Genome Sequencing Center for Infectious Disease"/>
            <person name="Wu L."/>
            <person name="Ma J."/>
        </authorList>
    </citation>
    <scope>NUCLEOTIDE SEQUENCE [LARGE SCALE GENOMIC DNA]</scope>
    <source>
        <strain evidence="10">KLKA75</strain>
    </source>
</reference>
<keyword evidence="5 6" id="KW-0119">Carbohydrate metabolism</keyword>
<comment type="catalytic activity">
    <reaction evidence="6">
        <text>D-glucose 6-phosphate + NADP(+) = 6-phospho-D-glucono-1,5-lactone + NADPH + H(+)</text>
        <dbReference type="Rhea" id="RHEA:15841"/>
        <dbReference type="ChEBI" id="CHEBI:15378"/>
        <dbReference type="ChEBI" id="CHEBI:57783"/>
        <dbReference type="ChEBI" id="CHEBI:57955"/>
        <dbReference type="ChEBI" id="CHEBI:58349"/>
        <dbReference type="ChEBI" id="CHEBI:61548"/>
        <dbReference type="EC" id="1.1.1.49"/>
    </reaction>
</comment>
<evidence type="ECO:0000256" key="1">
    <source>
        <dbReference type="ARBA" id="ARBA00004937"/>
    </source>
</evidence>
<gene>
    <name evidence="6" type="primary">zwf</name>
    <name evidence="9" type="ORF">ACFPCY_39815</name>
</gene>
<dbReference type="PANTHER" id="PTHR23429:SF0">
    <property type="entry name" value="GLUCOSE-6-PHOSPHATE 1-DEHYDROGENASE"/>
    <property type="match status" value="1"/>
</dbReference>
<comment type="caution">
    <text evidence="9">The sequence shown here is derived from an EMBL/GenBank/DDBJ whole genome shotgun (WGS) entry which is preliminary data.</text>
</comment>
<keyword evidence="3 6" id="KW-0521">NADP</keyword>
<feature type="domain" description="Glucose-6-phosphate dehydrogenase C-terminal" evidence="8">
    <location>
        <begin position="179"/>
        <end position="439"/>
    </location>
</feature>
<dbReference type="PRINTS" id="PR00079">
    <property type="entry name" value="G6PDHDRGNASE"/>
</dbReference>
<dbReference type="SUPFAM" id="SSF55347">
    <property type="entry name" value="Glyceraldehyde-3-phosphate dehydrogenase-like, C-terminal domain"/>
    <property type="match status" value="1"/>
</dbReference>
<comment type="function">
    <text evidence="6">Catalyzes the oxidation of glucose 6-phosphate to 6-phosphogluconolactone.</text>
</comment>